<evidence type="ECO:0000259" key="2">
    <source>
        <dbReference type="Pfam" id="PF01370"/>
    </source>
</evidence>
<dbReference type="Proteomes" id="UP000815677">
    <property type="component" value="Unassembled WGS sequence"/>
</dbReference>
<evidence type="ECO:0008006" key="6">
    <source>
        <dbReference type="Google" id="ProtNLM"/>
    </source>
</evidence>
<evidence type="ECO:0000256" key="1">
    <source>
        <dbReference type="SAM" id="MobiDB-lite"/>
    </source>
</evidence>
<name>A0ABQ0M445_MYCCL</name>
<gene>
    <name evidence="4" type="ORF">MCHLO_14562</name>
</gene>
<dbReference type="InterPro" id="IPR036291">
    <property type="entry name" value="NAD(P)-bd_dom_sf"/>
</dbReference>
<feature type="domain" description="NAD(P)-binding" evidence="3">
    <location>
        <begin position="162"/>
        <end position="281"/>
    </location>
</feature>
<feature type="compositionally biased region" description="Low complexity" evidence="1">
    <location>
        <begin position="1"/>
        <end position="10"/>
    </location>
</feature>
<dbReference type="EMBL" id="DF849573">
    <property type="protein sequence ID" value="GAT58096.1"/>
    <property type="molecule type" value="Genomic_DNA"/>
</dbReference>
<dbReference type="PANTHER" id="PTHR48079:SF6">
    <property type="entry name" value="NAD(P)-BINDING DOMAIN-CONTAINING PROTEIN-RELATED"/>
    <property type="match status" value="1"/>
</dbReference>
<dbReference type="SUPFAM" id="SSF51735">
    <property type="entry name" value="NAD(P)-binding Rossmann-fold domains"/>
    <property type="match status" value="1"/>
</dbReference>
<sequence length="511" mass="55543">MYVRRSSSPAPKRKSRDRGLGSVEREEQEALRHAAVRHVTWECNVPAALEDGLEMRGTGSPWAGGTTVGEGHDKGSGLFSSPESRRSSVVRLPASRAPNLAPVAGAQYILLRVGYETRSSPPFVASGLFFVPAQTSSKPTYSREATRRMPLPQYPIQVLLTGATGFVGGTALASFVEREDYKAGKVKITCLVRGAQRAKVIGEKYGVDVLEADLDAVEKIQEAASKTDVILHTANADHPPSTRAMLAGLKERFEKTGIQGIFIHSSGTGALTDNAKGEFADPKIFQDRDCADIRAIPTTYAHRESDDAIMNASIEGYVRAHVVMPPLIYGRGRGPYSRTSVQIPALIRAALKLKQSIYLGKGLPMWNGVHVQDLVNLYFVLLDDVLSGSPKAKTGLDCFYFCATDEYQWLELATELGKRLHAKGAIPTPEPRTLKPEEVDGALGAWSDFAYGSNSRSVSGKAFDLGWTPLHPTGTNGLFESIDAEYEAVLEEGRDEKPKVHEDEMKRAVGA</sequence>
<dbReference type="InterPro" id="IPR001509">
    <property type="entry name" value="Epimerase_deHydtase"/>
</dbReference>
<dbReference type="Pfam" id="PF13460">
    <property type="entry name" value="NAD_binding_10"/>
    <property type="match status" value="1"/>
</dbReference>
<feature type="compositionally biased region" description="Basic and acidic residues" evidence="1">
    <location>
        <begin position="17"/>
        <end position="26"/>
    </location>
</feature>
<keyword evidence="5" id="KW-1185">Reference proteome</keyword>
<organism evidence="4 5">
    <name type="scientific">Mycena chlorophos</name>
    <name type="common">Agaric fungus</name>
    <name type="synonym">Agaricus chlorophos</name>
    <dbReference type="NCBI Taxonomy" id="658473"/>
    <lineage>
        <taxon>Eukaryota</taxon>
        <taxon>Fungi</taxon>
        <taxon>Dikarya</taxon>
        <taxon>Basidiomycota</taxon>
        <taxon>Agaricomycotina</taxon>
        <taxon>Agaricomycetes</taxon>
        <taxon>Agaricomycetidae</taxon>
        <taxon>Agaricales</taxon>
        <taxon>Marasmiineae</taxon>
        <taxon>Mycenaceae</taxon>
        <taxon>Mycena</taxon>
    </lineage>
</organism>
<dbReference type="Pfam" id="PF01370">
    <property type="entry name" value="Epimerase"/>
    <property type="match status" value="1"/>
</dbReference>
<reference evidence="4" key="1">
    <citation type="submission" date="2014-09" db="EMBL/GenBank/DDBJ databases">
        <title>Genome sequence of the luminous mushroom Mycena chlorophos for searching fungal bioluminescence genes.</title>
        <authorList>
            <person name="Tanaka Y."/>
            <person name="Kasuga D."/>
            <person name="Oba Y."/>
            <person name="Hase S."/>
            <person name="Sato K."/>
            <person name="Oba Y."/>
            <person name="Sakakibara Y."/>
        </authorList>
    </citation>
    <scope>NUCLEOTIDE SEQUENCE</scope>
</reference>
<dbReference type="InterPro" id="IPR016040">
    <property type="entry name" value="NAD(P)-bd_dom"/>
</dbReference>
<evidence type="ECO:0000259" key="3">
    <source>
        <dbReference type="Pfam" id="PF13460"/>
    </source>
</evidence>
<dbReference type="Gene3D" id="3.40.50.720">
    <property type="entry name" value="NAD(P)-binding Rossmann-like Domain"/>
    <property type="match status" value="1"/>
</dbReference>
<dbReference type="InterPro" id="IPR051783">
    <property type="entry name" value="NAD(P)-dependent_oxidoreduct"/>
</dbReference>
<feature type="region of interest" description="Disordered" evidence="1">
    <location>
        <begin position="60"/>
        <end position="84"/>
    </location>
</feature>
<evidence type="ECO:0000313" key="5">
    <source>
        <dbReference type="Proteomes" id="UP000815677"/>
    </source>
</evidence>
<feature type="region of interest" description="Disordered" evidence="1">
    <location>
        <begin position="1"/>
        <end position="26"/>
    </location>
</feature>
<protein>
    <recommendedName>
        <fullName evidence="6">NAD(P)-binding domain-containing protein</fullName>
    </recommendedName>
</protein>
<dbReference type="PANTHER" id="PTHR48079">
    <property type="entry name" value="PROTEIN YEEZ"/>
    <property type="match status" value="1"/>
</dbReference>
<feature type="region of interest" description="Disordered" evidence="1">
    <location>
        <begin position="492"/>
        <end position="511"/>
    </location>
</feature>
<proteinExistence type="predicted"/>
<accession>A0ABQ0M445</accession>
<feature type="domain" description="NAD-dependent epimerase/dehydratase" evidence="2">
    <location>
        <begin position="309"/>
        <end position="387"/>
    </location>
</feature>
<evidence type="ECO:0000313" key="4">
    <source>
        <dbReference type="EMBL" id="GAT58096.1"/>
    </source>
</evidence>